<organism evidence="3 4">
    <name type="scientific">Paragonimus westermani</name>
    <dbReference type="NCBI Taxonomy" id="34504"/>
    <lineage>
        <taxon>Eukaryota</taxon>
        <taxon>Metazoa</taxon>
        <taxon>Spiralia</taxon>
        <taxon>Lophotrochozoa</taxon>
        <taxon>Platyhelminthes</taxon>
        <taxon>Trematoda</taxon>
        <taxon>Digenea</taxon>
        <taxon>Plagiorchiida</taxon>
        <taxon>Troglotremata</taxon>
        <taxon>Troglotrematidae</taxon>
        <taxon>Paragonimus</taxon>
    </lineage>
</organism>
<dbReference type="Pfam" id="PF04146">
    <property type="entry name" value="YTH"/>
    <property type="match status" value="1"/>
</dbReference>
<dbReference type="Proteomes" id="UP000699462">
    <property type="component" value="Unassembled WGS sequence"/>
</dbReference>
<accession>A0A8T0DSM2</accession>
<dbReference type="OrthoDB" id="306690at2759"/>
<dbReference type="EMBL" id="JTDF01000826">
    <property type="protein sequence ID" value="KAF8570909.1"/>
    <property type="molecule type" value="Genomic_DNA"/>
</dbReference>
<feature type="compositionally biased region" description="Polar residues" evidence="1">
    <location>
        <begin position="381"/>
        <end position="396"/>
    </location>
</feature>
<evidence type="ECO:0000256" key="1">
    <source>
        <dbReference type="SAM" id="MobiDB-lite"/>
    </source>
</evidence>
<dbReference type="InterPro" id="IPR045168">
    <property type="entry name" value="YTH_prot"/>
</dbReference>
<sequence>MTGGADTYYGTLFSNFSYGMGENRNPNSPTNPDATSATAAAAAVAAAMAAVTGGGNGGNDWANMTGSYPPLNSNTLVGQSHQTNSLSELAPPCSADDASSYATRMLAALAAAASVVYPVHPQQLPPHSNSLPATQSFMPNPSQADFAAMYYRSPPRQPTAMRSILNTGQYSSDNQFPTPVATLPGWPYTAPSNMYSSTSSTSGAGMTTAVDGWSTSTGQPSVMIQQDTSGLSLAHGQYGATSADDGIMVGLQKTSAAAYYTPPHMRESVTMNYNRVVAGGLADEQGASSYAVSQASAELGDHPGFLSSTSAPHLINGHLVNGQPNLMDPFLSLHQQKHDHTHSSSTLKDYSQREQQRLMDEFSRLSVGDYTHTDHCNTSPCMTSRQMPVDGKSTTVGPHWSDTPVVFNTDRSVTEHRPNTGGLIRADTAVPQSAISAVHQPMTTVGRGIVGDAPRAKTWANIAGQPPRGSAAVLVGSTTGWSAKRLPGPVVAPTGSRAPVPGNSVVPINAKSTPPATVSANGIIKSELQSSGNQTFRADTSNNINSSKTMGNAGFEESMHQLQRESEALYQRLAKSINPSTFDTNVEKARFFVIKSFSEDDIHRSIKYAVWCSTELGNKKLDAAFVAANNQYPIYLFYSVNGSGHFCGMAEMTSRVDYDTRVRVWAQDKWQGAFSVRWIFVKDVPNTALRHIRVETNDNKPVTHSRDTTELPLERGRQVMEVLANYSHTLSIFDDFVYYEQRERQDGYRRKDAGTRPNLVEPDQSQASYVPGPFGCVFQYPSLHVFPIIACSAAIAVLVTVDLSITEQPVHLPPRPLNLQCFTDSVISPVASFRMYLTQV</sequence>
<dbReference type="Gene3D" id="3.10.590.10">
    <property type="entry name" value="ph1033 like domains"/>
    <property type="match status" value="1"/>
</dbReference>
<dbReference type="InterPro" id="IPR007275">
    <property type="entry name" value="YTH_domain"/>
</dbReference>
<dbReference type="PROSITE" id="PS50882">
    <property type="entry name" value="YTH"/>
    <property type="match status" value="1"/>
</dbReference>
<dbReference type="GO" id="GO:0005737">
    <property type="term" value="C:cytoplasm"/>
    <property type="evidence" value="ECO:0007669"/>
    <property type="project" value="TreeGrafter"/>
</dbReference>
<evidence type="ECO:0000259" key="2">
    <source>
        <dbReference type="PROSITE" id="PS50882"/>
    </source>
</evidence>
<gene>
    <name evidence="3" type="ORF">P879_01145</name>
</gene>
<reference evidence="3 4" key="1">
    <citation type="submission" date="2019-07" db="EMBL/GenBank/DDBJ databases">
        <title>Annotation for the trematode Paragonimus westermani.</title>
        <authorList>
            <person name="Choi Y.-J."/>
        </authorList>
    </citation>
    <scope>NUCLEOTIDE SEQUENCE [LARGE SCALE GENOMIC DNA]</scope>
    <source>
        <strain evidence="3">180907_Pwestermani</strain>
    </source>
</reference>
<dbReference type="PANTHER" id="PTHR12357:SF89">
    <property type="entry name" value="YTH DOMAIN-CONTAINING FAMILY PROTEIN"/>
    <property type="match status" value="1"/>
</dbReference>
<dbReference type="AlphaFoldDB" id="A0A8T0DSM2"/>
<dbReference type="GO" id="GO:1990247">
    <property type="term" value="F:N6-methyladenosine-containing RNA reader activity"/>
    <property type="evidence" value="ECO:0007669"/>
    <property type="project" value="TreeGrafter"/>
</dbReference>
<keyword evidence="4" id="KW-1185">Reference proteome</keyword>
<comment type="caution">
    <text evidence="3">The sequence shown here is derived from an EMBL/GenBank/DDBJ whole genome shotgun (WGS) entry which is preliminary data.</text>
</comment>
<dbReference type="GO" id="GO:0003729">
    <property type="term" value="F:mRNA binding"/>
    <property type="evidence" value="ECO:0007669"/>
    <property type="project" value="TreeGrafter"/>
</dbReference>
<feature type="domain" description="YTH" evidence="2">
    <location>
        <begin position="589"/>
        <end position="723"/>
    </location>
</feature>
<dbReference type="PANTHER" id="PTHR12357">
    <property type="entry name" value="YTH YT521-B HOMOLOGY DOMAIN-CONTAINING"/>
    <property type="match status" value="1"/>
</dbReference>
<evidence type="ECO:0000313" key="3">
    <source>
        <dbReference type="EMBL" id="KAF8570909.1"/>
    </source>
</evidence>
<evidence type="ECO:0000313" key="4">
    <source>
        <dbReference type="Proteomes" id="UP000699462"/>
    </source>
</evidence>
<name>A0A8T0DSM2_9TREM</name>
<dbReference type="CDD" id="cd21134">
    <property type="entry name" value="YTH"/>
    <property type="match status" value="1"/>
</dbReference>
<dbReference type="GO" id="GO:0061157">
    <property type="term" value="P:mRNA destabilization"/>
    <property type="evidence" value="ECO:0007669"/>
    <property type="project" value="TreeGrafter"/>
</dbReference>
<feature type="region of interest" description="Disordered" evidence="1">
    <location>
        <begin position="381"/>
        <end position="403"/>
    </location>
</feature>
<proteinExistence type="predicted"/>
<protein>
    <recommendedName>
        <fullName evidence="2">YTH domain-containing protein</fullName>
    </recommendedName>
</protein>